<comment type="subcellular location">
    <subcellularLocation>
        <location evidence="1">Cell membrane</location>
    </subcellularLocation>
</comment>
<dbReference type="SMART" id="SM00082">
    <property type="entry name" value="LRRCT"/>
    <property type="match status" value="1"/>
</dbReference>
<feature type="transmembrane region" description="Helical" evidence="10">
    <location>
        <begin position="480"/>
        <end position="504"/>
    </location>
</feature>
<evidence type="ECO:0000313" key="13">
    <source>
        <dbReference type="Proteomes" id="UP001159042"/>
    </source>
</evidence>
<evidence type="ECO:0000313" key="12">
    <source>
        <dbReference type="EMBL" id="KAJ8918711.1"/>
    </source>
</evidence>
<keyword evidence="7 10" id="KW-1133">Transmembrane helix</keyword>
<sequence length="590" mass="66800">MVSKTKPDMSTLKIVLRRCGTLAMEDDKIQFMRWRAIPTMLVLAMIGSTRAICPAACRCENDVLRTSCASASLEIVPIQLNPELHELDLSNNKIVHIHFSFPFYEKLVNLNLSHNRIKTLGNANFNSQTNLTRLDLSSNQIENLTKDSLKGLKALTHLDLSNNSLEEINSASFRELHSLSVLKLCGNRLVHLEGGLFRTSKHLKELHLNDNQFLDVPTAALSDTIHLKYLYLSRNLILSIEDGDWPHLPELHTLFLDSNVLTDIHPDGLSTLVALDHLDLSDNNLTAMPTMPLAKLSSLTNLKLSGNFISSIPPVAFRGLFHLRILKIDRLETLRQIDARAFVDNINLEKVHMDYNVGIEKLPTRLFYGNPKVKYISVRYNSLQTLEAIHFPVDHLQELRVGGNPLICNCSLGWLWQLIQEYKYKLLKLNGTAHMNGKKTRNTSELTLDMSDISCVGPEELSGELLVDATKNQMDCSVGWMAAVSVTVTVIFILLVIGGVIYWAPKRRSRSNKNDLEIDDSLRRTVPSPPRSRKTEPYDPGQVEKYIIPPPIMIHNDYRSLPSWDPYGTSSMNVYEQLNDNRDRPHIVYV</sequence>
<dbReference type="PANTHER" id="PTHR24366:SF161">
    <property type="entry name" value="TIR DOMAIN-CONTAINING PROTEIN"/>
    <property type="match status" value="1"/>
</dbReference>
<name>A0AAV8VXS9_9CUCU</name>
<feature type="compositionally biased region" description="Basic and acidic residues" evidence="9">
    <location>
        <begin position="514"/>
        <end position="523"/>
    </location>
</feature>
<dbReference type="PROSITE" id="PS51450">
    <property type="entry name" value="LRR"/>
    <property type="match status" value="6"/>
</dbReference>
<evidence type="ECO:0000256" key="3">
    <source>
        <dbReference type="ARBA" id="ARBA00022614"/>
    </source>
</evidence>
<dbReference type="SMART" id="SM00369">
    <property type="entry name" value="LRR_TYP"/>
    <property type="match status" value="10"/>
</dbReference>
<organism evidence="12 13">
    <name type="scientific">Exocentrus adspersus</name>
    <dbReference type="NCBI Taxonomy" id="1586481"/>
    <lineage>
        <taxon>Eukaryota</taxon>
        <taxon>Metazoa</taxon>
        <taxon>Ecdysozoa</taxon>
        <taxon>Arthropoda</taxon>
        <taxon>Hexapoda</taxon>
        <taxon>Insecta</taxon>
        <taxon>Pterygota</taxon>
        <taxon>Neoptera</taxon>
        <taxon>Endopterygota</taxon>
        <taxon>Coleoptera</taxon>
        <taxon>Polyphaga</taxon>
        <taxon>Cucujiformia</taxon>
        <taxon>Chrysomeloidea</taxon>
        <taxon>Cerambycidae</taxon>
        <taxon>Lamiinae</taxon>
        <taxon>Acanthocinini</taxon>
        <taxon>Exocentrus</taxon>
    </lineage>
</organism>
<keyword evidence="6" id="KW-0677">Repeat</keyword>
<dbReference type="GO" id="GO:0005886">
    <property type="term" value="C:plasma membrane"/>
    <property type="evidence" value="ECO:0007669"/>
    <property type="project" value="UniProtKB-SubCell"/>
</dbReference>
<evidence type="ECO:0000256" key="8">
    <source>
        <dbReference type="ARBA" id="ARBA00023136"/>
    </source>
</evidence>
<dbReference type="InterPro" id="IPR032675">
    <property type="entry name" value="LRR_dom_sf"/>
</dbReference>
<dbReference type="PRINTS" id="PR00019">
    <property type="entry name" value="LEURICHRPT"/>
</dbReference>
<keyword evidence="8 10" id="KW-0472">Membrane</keyword>
<feature type="region of interest" description="Disordered" evidence="9">
    <location>
        <begin position="514"/>
        <end position="542"/>
    </location>
</feature>
<dbReference type="SUPFAM" id="SSF52058">
    <property type="entry name" value="L domain-like"/>
    <property type="match status" value="1"/>
</dbReference>
<dbReference type="Pfam" id="PF13516">
    <property type="entry name" value="LRR_6"/>
    <property type="match status" value="1"/>
</dbReference>
<dbReference type="PANTHER" id="PTHR24366">
    <property type="entry name" value="IG(IMMUNOGLOBULIN) AND LRR(LEUCINE RICH REPEAT) DOMAINS"/>
    <property type="match status" value="1"/>
</dbReference>
<evidence type="ECO:0000256" key="9">
    <source>
        <dbReference type="SAM" id="MobiDB-lite"/>
    </source>
</evidence>
<keyword evidence="13" id="KW-1185">Reference proteome</keyword>
<protein>
    <recommendedName>
        <fullName evidence="11">LRRCT domain-containing protein</fullName>
    </recommendedName>
</protein>
<dbReference type="AlphaFoldDB" id="A0AAV8VXS9"/>
<keyword evidence="5" id="KW-0732">Signal</keyword>
<comment type="caution">
    <text evidence="12">The sequence shown here is derived from an EMBL/GenBank/DDBJ whole genome shotgun (WGS) entry which is preliminary data.</text>
</comment>
<dbReference type="InterPro" id="IPR001611">
    <property type="entry name" value="Leu-rich_rpt"/>
</dbReference>
<dbReference type="Gene3D" id="3.80.10.10">
    <property type="entry name" value="Ribonuclease Inhibitor"/>
    <property type="match status" value="2"/>
</dbReference>
<evidence type="ECO:0000256" key="1">
    <source>
        <dbReference type="ARBA" id="ARBA00004236"/>
    </source>
</evidence>
<feature type="domain" description="LRRCT" evidence="11">
    <location>
        <begin position="404"/>
        <end position="477"/>
    </location>
</feature>
<keyword evidence="2" id="KW-1003">Cell membrane</keyword>
<proteinExistence type="predicted"/>
<evidence type="ECO:0000256" key="5">
    <source>
        <dbReference type="ARBA" id="ARBA00022729"/>
    </source>
</evidence>
<keyword evidence="4 10" id="KW-0812">Transmembrane</keyword>
<dbReference type="EMBL" id="JANEYG010000023">
    <property type="protein sequence ID" value="KAJ8918711.1"/>
    <property type="molecule type" value="Genomic_DNA"/>
</dbReference>
<evidence type="ECO:0000256" key="4">
    <source>
        <dbReference type="ARBA" id="ARBA00022692"/>
    </source>
</evidence>
<dbReference type="Pfam" id="PF13855">
    <property type="entry name" value="LRR_8"/>
    <property type="match status" value="3"/>
</dbReference>
<dbReference type="SMART" id="SM00365">
    <property type="entry name" value="LRR_SD22"/>
    <property type="match status" value="5"/>
</dbReference>
<dbReference type="InterPro" id="IPR003591">
    <property type="entry name" value="Leu-rich_rpt_typical-subtyp"/>
</dbReference>
<keyword evidence="3" id="KW-0433">Leucine-rich repeat</keyword>
<dbReference type="FunFam" id="3.80.10.10:FF:001438">
    <property type="entry name" value="Uncharacterized protein"/>
    <property type="match status" value="1"/>
</dbReference>
<dbReference type="Proteomes" id="UP001159042">
    <property type="component" value="Unassembled WGS sequence"/>
</dbReference>
<dbReference type="InterPro" id="IPR000483">
    <property type="entry name" value="Cys-rich_flank_reg_C"/>
</dbReference>
<evidence type="ECO:0000256" key="6">
    <source>
        <dbReference type="ARBA" id="ARBA00022737"/>
    </source>
</evidence>
<evidence type="ECO:0000256" key="7">
    <source>
        <dbReference type="ARBA" id="ARBA00022989"/>
    </source>
</evidence>
<evidence type="ECO:0000259" key="11">
    <source>
        <dbReference type="SMART" id="SM00082"/>
    </source>
</evidence>
<accession>A0AAV8VXS9</accession>
<reference evidence="12 13" key="1">
    <citation type="journal article" date="2023" name="Insect Mol. Biol.">
        <title>Genome sequencing provides insights into the evolution of gene families encoding plant cell wall-degrading enzymes in longhorned beetles.</title>
        <authorList>
            <person name="Shin N.R."/>
            <person name="Okamura Y."/>
            <person name="Kirsch R."/>
            <person name="Pauchet Y."/>
        </authorList>
    </citation>
    <scope>NUCLEOTIDE SEQUENCE [LARGE SCALE GENOMIC DNA]</scope>
    <source>
        <strain evidence="12">EAD_L_NR</strain>
    </source>
</reference>
<gene>
    <name evidence="12" type="ORF">NQ315_015031</name>
</gene>
<evidence type="ECO:0000256" key="2">
    <source>
        <dbReference type="ARBA" id="ARBA00022475"/>
    </source>
</evidence>
<evidence type="ECO:0000256" key="10">
    <source>
        <dbReference type="SAM" id="Phobius"/>
    </source>
</evidence>